<reference evidence="1" key="2">
    <citation type="submission" date="2020-11" db="EMBL/GenBank/DDBJ databases">
        <authorList>
            <person name="McCartney M.A."/>
            <person name="Auch B."/>
            <person name="Kono T."/>
            <person name="Mallez S."/>
            <person name="Becker A."/>
            <person name="Gohl D.M."/>
            <person name="Silverstein K.A.T."/>
            <person name="Koren S."/>
            <person name="Bechman K.B."/>
            <person name="Herman A."/>
            <person name="Abrahante J.E."/>
            <person name="Garbe J."/>
        </authorList>
    </citation>
    <scope>NUCLEOTIDE SEQUENCE</scope>
    <source>
        <strain evidence="1">Duluth1</strain>
        <tissue evidence="1">Whole animal</tissue>
    </source>
</reference>
<evidence type="ECO:0000313" key="2">
    <source>
        <dbReference type="Proteomes" id="UP000828390"/>
    </source>
</evidence>
<sequence>MISCLAVLKCALGHNGDRIFVTDRGNNKLLTLAKDGDVLFTFSDPDMQVSWNVHVSAAGHILVCGYES</sequence>
<reference evidence="1" key="1">
    <citation type="journal article" date="2019" name="bioRxiv">
        <title>The Genome of the Zebra Mussel, Dreissena polymorpha: A Resource for Invasive Species Research.</title>
        <authorList>
            <person name="McCartney M.A."/>
            <person name="Auch B."/>
            <person name="Kono T."/>
            <person name="Mallez S."/>
            <person name="Zhang Y."/>
            <person name="Obille A."/>
            <person name="Becker A."/>
            <person name="Abrahante J.E."/>
            <person name="Garbe J."/>
            <person name="Badalamenti J.P."/>
            <person name="Herman A."/>
            <person name="Mangelson H."/>
            <person name="Liachko I."/>
            <person name="Sullivan S."/>
            <person name="Sone E.D."/>
            <person name="Koren S."/>
            <person name="Silverstein K.A.T."/>
            <person name="Beckman K.B."/>
            <person name="Gohl D.M."/>
        </authorList>
    </citation>
    <scope>NUCLEOTIDE SEQUENCE</scope>
    <source>
        <strain evidence="1">Duluth1</strain>
        <tissue evidence="1">Whole animal</tissue>
    </source>
</reference>
<keyword evidence="2" id="KW-1185">Reference proteome</keyword>
<protein>
    <submittedName>
        <fullName evidence="1">Uncharacterized protein</fullName>
    </submittedName>
</protein>
<dbReference type="AlphaFoldDB" id="A0A9D4E8U7"/>
<accession>A0A9D4E8U7</accession>
<dbReference type="EMBL" id="JAIWYP010000009">
    <property type="protein sequence ID" value="KAH3776064.1"/>
    <property type="molecule type" value="Genomic_DNA"/>
</dbReference>
<dbReference type="SUPFAM" id="SSF101898">
    <property type="entry name" value="NHL repeat"/>
    <property type="match status" value="1"/>
</dbReference>
<organism evidence="1 2">
    <name type="scientific">Dreissena polymorpha</name>
    <name type="common">Zebra mussel</name>
    <name type="synonym">Mytilus polymorpha</name>
    <dbReference type="NCBI Taxonomy" id="45954"/>
    <lineage>
        <taxon>Eukaryota</taxon>
        <taxon>Metazoa</taxon>
        <taxon>Spiralia</taxon>
        <taxon>Lophotrochozoa</taxon>
        <taxon>Mollusca</taxon>
        <taxon>Bivalvia</taxon>
        <taxon>Autobranchia</taxon>
        <taxon>Heteroconchia</taxon>
        <taxon>Euheterodonta</taxon>
        <taxon>Imparidentia</taxon>
        <taxon>Neoheterodontei</taxon>
        <taxon>Myida</taxon>
        <taxon>Dreissenoidea</taxon>
        <taxon>Dreissenidae</taxon>
        <taxon>Dreissena</taxon>
    </lineage>
</organism>
<comment type="caution">
    <text evidence="1">The sequence shown here is derived from an EMBL/GenBank/DDBJ whole genome shotgun (WGS) entry which is preliminary data.</text>
</comment>
<dbReference type="InterPro" id="IPR011042">
    <property type="entry name" value="6-blade_b-propeller_TolB-like"/>
</dbReference>
<dbReference type="Proteomes" id="UP000828390">
    <property type="component" value="Unassembled WGS sequence"/>
</dbReference>
<gene>
    <name evidence="1" type="ORF">DPMN_177477</name>
</gene>
<evidence type="ECO:0000313" key="1">
    <source>
        <dbReference type="EMBL" id="KAH3776064.1"/>
    </source>
</evidence>
<proteinExistence type="predicted"/>
<dbReference type="Gene3D" id="2.120.10.30">
    <property type="entry name" value="TolB, C-terminal domain"/>
    <property type="match status" value="1"/>
</dbReference>
<name>A0A9D4E8U7_DREPO</name>